<dbReference type="InterPro" id="IPR046373">
    <property type="entry name" value="Acyl-CoA_Oxase/DH_mid-dom_sf"/>
</dbReference>
<dbReference type="SUPFAM" id="SSF56645">
    <property type="entry name" value="Acyl-CoA dehydrogenase NM domain-like"/>
    <property type="match status" value="1"/>
</dbReference>
<reference evidence="10 11" key="1">
    <citation type="submission" date="2017-04" db="EMBL/GenBank/DDBJ databases">
        <title>Whole Genome Sequence of 1,4-Dioxane Degrading Bacterium Mycobacterium dioxanotrophicus PH-06.</title>
        <authorList>
            <person name="He Y."/>
        </authorList>
    </citation>
    <scope>NUCLEOTIDE SEQUENCE [LARGE SCALE GENOMIC DNA]</scope>
    <source>
        <strain evidence="10 11">PH-06</strain>
    </source>
</reference>
<evidence type="ECO:0000256" key="5">
    <source>
        <dbReference type="ARBA" id="ARBA00023002"/>
    </source>
</evidence>
<dbReference type="OrthoDB" id="4507084at2"/>
<comment type="cofactor">
    <cofactor evidence="1 6">
        <name>FAD</name>
        <dbReference type="ChEBI" id="CHEBI:57692"/>
    </cofactor>
</comment>
<dbReference type="InterPro" id="IPR036250">
    <property type="entry name" value="AcylCo_DH-like_C"/>
</dbReference>
<evidence type="ECO:0000313" key="10">
    <source>
        <dbReference type="EMBL" id="ART72113.1"/>
    </source>
</evidence>
<dbReference type="RefSeq" id="WP_087079439.1">
    <property type="nucleotide sequence ID" value="NZ_CP020809.1"/>
</dbReference>
<dbReference type="InterPro" id="IPR009100">
    <property type="entry name" value="AcylCoA_DH/oxidase_NM_dom_sf"/>
</dbReference>
<dbReference type="Pfam" id="PF02771">
    <property type="entry name" value="Acyl-CoA_dh_N"/>
    <property type="match status" value="1"/>
</dbReference>
<keyword evidence="4 6" id="KW-0274">FAD</keyword>
<dbReference type="Proteomes" id="UP000195331">
    <property type="component" value="Chromosome"/>
</dbReference>
<evidence type="ECO:0000259" key="9">
    <source>
        <dbReference type="Pfam" id="PF02771"/>
    </source>
</evidence>
<dbReference type="Pfam" id="PF00441">
    <property type="entry name" value="Acyl-CoA_dh_1"/>
    <property type="match status" value="1"/>
</dbReference>
<feature type="domain" description="Acyl-CoA oxidase/dehydrogenase middle" evidence="8">
    <location>
        <begin position="125"/>
        <end position="217"/>
    </location>
</feature>
<accession>A0A1Y0CA40</accession>
<dbReference type="EMBL" id="CP020809">
    <property type="protein sequence ID" value="ART72113.1"/>
    <property type="molecule type" value="Genomic_DNA"/>
</dbReference>
<keyword evidence="5 6" id="KW-0560">Oxidoreductase</keyword>
<feature type="domain" description="Acyl-CoA dehydrogenase/oxidase N-terminal" evidence="9">
    <location>
        <begin position="10"/>
        <end position="121"/>
    </location>
</feature>
<dbReference type="GO" id="GO:0016627">
    <property type="term" value="F:oxidoreductase activity, acting on the CH-CH group of donors"/>
    <property type="evidence" value="ECO:0007669"/>
    <property type="project" value="InterPro"/>
</dbReference>
<keyword evidence="11" id="KW-1185">Reference proteome</keyword>
<evidence type="ECO:0000256" key="2">
    <source>
        <dbReference type="ARBA" id="ARBA00009347"/>
    </source>
</evidence>
<dbReference type="GO" id="GO:0050660">
    <property type="term" value="F:flavin adenine dinucleotide binding"/>
    <property type="evidence" value="ECO:0007669"/>
    <property type="project" value="InterPro"/>
</dbReference>
<dbReference type="SUPFAM" id="SSF47203">
    <property type="entry name" value="Acyl-CoA dehydrogenase C-terminal domain-like"/>
    <property type="match status" value="1"/>
</dbReference>
<dbReference type="InterPro" id="IPR009075">
    <property type="entry name" value="AcylCo_DH/oxidase_C"/>
</dbReference>
<dbReference type="PANTHER" id="PTHR43292:SF3">
    <property type="entry name" value="ACYL-COA DEHYDROGENASE FADE29"/>
    <property type="match status" value="1"/>
</dbReference>
<keyword evidence="3 6" id="KW-0285">Flavoprotein</keyword>
<evidence type="ECO:0000256" key="6">
    <source>
        <dbReference type="RuleBase" id="RU362125"/>
    </source>
</evidence>
<evidence type="ECO:0000259" key="8">
    <source>
        <dbReference type="Pfam" id="PF02770"/>
    </source>
</evidence>
<gene>
    <name evidence="10" type="ORF">BTO20_29380</name>
</gene>
<evidence type="ECO:0000256" key="1">
    <source>
        <dbReference type="ARBA" id="ARBA00001974"/>
    </source>
</evidence>
<dbReference type="InterPro" id="IPR052161">
    <property type="entry name" value="Mycobact_Acyl-CoA_DH"/>
</dbReference>
<feature type="domain" description="Acyl-CoA dehydrogenase/oxidase C-terminal" evidence="7">
    <location>
        <begin position="231"/>
        <end position="377"/>
    </location>
</feature>
<dbReference type="InterPro" id="IPR006091">
    <property type="entry name" value="Acyl-CoA_Oxase/DH_mid-dom"/>
</dbReference>
<dbReference type="Gene3D" id="2.40.110.10">
    <property type="entry name" value="Butyryl-CoA Dehydrogenase, subunit A, domain 2"/>
    <property type="match status" value="1"/>
</dbReference>
<dbReference type="Pfam" id="PF02770">
    <property type="entry name" value="Acyl-CoA_dh_M"/>
    <property type="match status" value="1"/>
</dbReference>
<dbReference type="InterPro" id="IPR037069">
    <property type="entry name" value="AcylCoA_DH/ox_N_sf"/>
</dbReference>
<dbReference type="AlphaFoldDB" id="A0A1Y0CA40"/>
<name>A0A1Y0CA40_9MYCO</name>
<dbReference type="PANTHER" id="PTHR43292">
    <property type="entry name" value="ACYL-COA DEHYDROGENASE"/>
    <property type="match status" value="1"/>
</dbReference>
<evidence type="ECO:0000313" key="11">
    <source>
        <dbReference type="Proteomes" id="UP000195331"/>
    </source>
</evidence>
<dbReference type="KEGG" id="mdx:BTO20_29380"/>
<evidence type="ECO:0000259" key="7">
    <source>
        <dbReference type="Pfam" id="PF00441"/>
    </source>
</evidence>
<protein>
    <submittedName>
        <fullName evidence="10">Acyl-CoA dehydrogenase</fullName>
    </submittedName>
</protein>
<organism evidence="10 11">
    <name type="scientific">Mycobacterium dioxanotrophicus</name>
    <dbReference type="NCBI Taxonomy" id="482462"/>
    <lineage>
        <taxon>Bacteria</taxon>
        <taxon>Bacillati</taxon>
        <taxon>Actinomycetota</taxon>
        <taxon>Actinomycetes</taxon>
        <taxon>Mycobacteriales</taxon>
        <taxon>Mycobacteriaceae</taxon>
        <taxon>Mycobacterium</taxon>
    </lineage>
</organism>
<dbReference type="FunFam" id="2.40.110.10:FF:000011">
    <property type="entry name" value="Acyl-CoA dehydrogenase FadE34"/>
    <property type="match status" value="1"/>
</dbReference>
<evidence type="ECO:0000256" key="3">
    <source>
        <dbReference type="ARBA" id="ARBA00022630"/>
    </source>
</evidence>
<dbReference type="InterPro" id="IPR013786">
    <property type="entry name" value="AcylCoA_DH/ox_N"/>
</dbReference>
<dbReference type="GO" id="GO:0005886">
    <property type="term" value="C:plasma membrane"/>
    <property type="evidence" value="ECO:0007669"/>
    <property type="project" value="TreeGrafter"/>
</dbReference>
<sequence length="382" mass="42828">MDFDLGEAATALRGELRGLIAEQIPADFLGAFTDDPADLDVAQRFCRTLAQRHLLCMSWPGEFGGGDSSVWEQTVVREEMWAHHEPRGAQYMGVNWVGPIIMRHGTPEQQRTHLPPIATGEVIWCQGFSEPEAGSDLASLRTSARREGDGWRINGQKIWTSYATVAQWCFLLARTSKGEKKQHGLTIFLVPMSDPAITVRPIRTMMGPHHLNEVFFDELKVTTADVLGTVDKGWSIVQDVMSFERVGIARYARCEKLLQAAPAVLGDAWDDLPAELRGRWARMLTHCRRARLMAYRVVSLQNTGRVKPGDTAAYRIAVTKLDQDSAEVLMEIVAALPRGECEYFRQEVEDHWRYAQASTVSSGSIEMQRILLSRAMLAEART</sequence>
<comment type="similarity">
    <text evidence="2 6">Belongs to the acyl-CoA dehydrogenase family.</text>
</comment>
<proteinExistence type="inferred from homology"/>
<evidence type="ECO:0000256" key="4">
    <source>
        <dbReference type="ARBA" id="ARBA00022827"/>
    </source>
</evidence>
<dbReference type="Gene3D" id="1.10.540.10">
    <property type="entry name" value="Acyl-CoA dehydrogenase/oxidase, N-terminal domain"/>
    <property type="match status" value="1"/>
</dbReference>
<dbReference type="Gene3D" id="1.20.140.10">
    <property type="entry name" value="Butyryl-CoA Dehydrogenase, subunit A, domain 3"/>
    <property type="match status" value="1"/>
</dbReference>